<evidence type="ECO:0000256" key="2">
    <source>
        <dbReference type="ARBA" id="ARBA00022801"/>
    </source>
</evidence>
<dbReference type="InterPro" id="IPR036397">
    <property type="entry name" value="RNaseH_sf"/>
</dbReference>
<dbReference type="GO" id="GO:0008408">
    <property type="term" value="F:3'-5' exonuclease activity"/>
    <property type="evidence" value="ECO:0007669"/>
    <property type="project" value="InterPro"/>
</dbReference>
<comment type="caution">
    <text evidence="4">The sequence shown here is derived from an EMBL/GenBank/DDBJ whole genome shotgun (WGS) entry which is preliminary data.</text>
</comment>
<proteinExistence type="predicted"/>
<dbReference type="GO" id="GO:0003676">
    <property type="term" value="F:nucleic acid binding"/>
    <property type="evidence" value="ECO:0007669"/>
    <property type="project" value="InterPro"/>
</dbReference>
<dbReference type="PANTHER" id="PTHR13620">
    <property type="entry name" value="3-5 EXONUCLEASE"/>
    <property type="match status" value="1"/>
</dbReference>
<evidence type="ECO:0000313" key="4">
    <source>
        <dbReference type="EMBL" id="THG01362.1"/>
    </source>
</evidence>
<dbReference type="SUPFAM" id="SSF53098">
    <property type="entry name" value="Ribonuclease H-like"/>
    <property type="match status" value="1"/>
</dbReference>
<sequence>MYFCTICIFWNVTRQSLALPRRLLNLRITAIHRPRLHRLIVGLDIEWRPNNRFHDNPAATLQLCVGHRCLVFQLIYSPQIPQSLFDFLNNRIYTFVGVGIHSDVEKLAEDYGLSVATTVDLLSLAADCGMIELRNAGLKNLAREVLGKEIEQPRRITMSRWDNEWLYPEQVQYASLMLFFLLRLEGV</sequence>
<dbReference type="Proteomes" id="UP000306102">
    <property type="component" value="Unassembled WGS sequence"/>
</dbReference>
<dbReference type="EMBL" id="SDRB02011428">
    <property type="protein sequence ID" value="THG01362.1"/>
    <property type="molecule type" value="Genomic_DNA"/>
</dbReference>
<dbReference type="GO" id="GO:0005634">
    <property type="term" value="C:nucleus"/>
    <property type="evidence" value="ECO:0007669"/>
    <property type="project" value="TreeGrafter"/>
</dbReference>
<keyword evidence="5" id="KW-1185">Reference proteome</keyword>
<keyword evidence="1" id="KW-0540">Nuclease</keyword>
<organism evidence="4 5">
    <name type="scientific">Camellia sinensis var. sinensis</name>
    <name type="common">China tea</name>
    <dbReference type="NCBI Taxonomy" id="542762"/>
    <lineage>
        <taxon>Eukaryota</taxon>
        <taxon>Viridiplantae</taxon>
        <taxon>Streptophyta</taxon>
        <taxon>Embryophyta</taxon>
        <taxon>Tracheophyta</taxon>
        <taxon>Spermatophyta</taxon>
        <taxon>Magnoliopsida</taxon>
        <taxon>eudicotyledons</taxon>
        <taxon>Gunneridae</taxon>
        <taxon>Pentapetalae</taxon>
        <taxon>asterids</taxon>
        <taxon>Ericales</taxon>
        <taxon>Theaceae</taxon>
        <taxon>Camellia</taxon>
    </lineage>
</organism>
<evidence type="ECO:0000313" key="5">
    <source>
        <dbReference type="Proteomes" id="UP000306102"/>
    </source>
</evidence>
<feature type="domain" description="3'-5' exonuclease" evidence="3">
    <location>
        <begin position="40"/>
        <end position="176"/>
    </location>
</feature>
<dbReference type="Pfam" id="PF01612">
    <property type="entry name" value="DNA_pol_A_exo1"/>
    <property type="match status" value="1"/>
</dbReference>
<accession>A0A4S4DF64</accession>
<dbReference type="AlphaFoldDB" id="A0A4S4DF64"/>
<evidence type="ECO:0000259" key="3">
    <source>
        <dbReference type="Pfam" id="PF01612"/>
    </source>
</evidence>
<name>A0A4S4DF64_CAMSN</name>
<gene>
    <name evidence="4" type="ORF">TEA_015171</name>
</gene>
<dbReference type="STRING" id="542762.A0A4S4DF64"/>
<dbReference type="InterPro" id="IPR051132">
    <property type="entry name" value="3-5_Exonuclease_domain"/>
</dbReference>
<dbReference type="InterPro" id="IPR012337">
    <property type="entry name" value="RNaseH-like_sf"/>
</dbReference>
<protein>
    <recommendedName>
        <fullName evidence="3">3'-5' exonuclease domain-containing protein</fullName>
    </recommendedName>
</protein>
<dbReference type="CDD" id="cd06141">
    <property type="entry name" value="WRN_exo"/>
    <property type="match status" value="1"/>
</dbReference>
<evidence type="ECO:0000256" key="1">
    <source>
        <dbReference type="ARBA" id="ARBA00022722"/>
    </source>
</evidence>
<keyword evidence="2" id="KW-0378">Hydrolase</keyword>
<reference evidence="4 5" key="1">
    <citation type="journal article" date="2018" name="Proc. Natl. Acad. Sci. U.S.A.">
        <title>Draft genome sequence of Camellia sinensis var. sinensis provides insights into the evolution of the tea genome and tea quality.</title>
        <authorList>
            <person name="Wei C."/>
            <person name="Yang H."/>
            <person name="Wang S."/>
            <person name="Zhao J."/>
            <person name="Liu C."/>
            <person name="Gao L."/>
            <person name="Xia E."/>
            <person name="Lu Y."/>
            <person name="Tai Y."/>
            <person name="She G."/>
            <person name="Sun J."/>
            <person name="Cao H."/>
            <person name="Tong W."/>
            <person name="Gao Q."/>
            <person name="Li Y."/>
            <person name="Deng W."/>
            <person name="Jiang X."/>
            <person name="Wang W."/>
            <person name="Chen Q."/>
            <person name="Zhang S."/>
            <person name="Li H."/>
            <person name="Wu J."/>
            <person name="Wang P."/>
            <person name="Li P."/>
            <person name="Shi C."/>
            <person name="Zheng F."/>
            <person name="Jian J."/>
            <person name="Huang B."/>
            <person name="Shan D."/>
            <person name="Shi M."/>
            <person name="Fang C."/>
            <person name="Yue Y."/>
            <person name="Li F."/>
            <person name="Li D."/>
            <person name="Wei S."/>
            <person name="Han B."/>
            <person name="Jiang C."/>
            <person name="Yin Y."/>
            <person name="Xia T."/>
            <person name="Zhang Z."/>
            <person name="Bennetzen J.L."/>
            <person name="Zhao S."/>
            <person name="Wan X."/>
        </authorList>
    </citation>
    <scope>NUCLEOTIDE SEQUENCE [LARGE SCALE GENOMIC DNA]</scope>
    <source>
        <strain evidence="5">cv. Shuchazao</strain>
        <tissue evidence="4">Leaf</tissue>
    </source>
</reference>
<dbReference type="PANTHER" id="PTHR13620:SF105">
    <property type="entry name" value="OS01G0737700 PROTEIN"/>
    <property type="match status" value="1"/>
</dbReference>
<dbReference type="GO" id="GO:0005737">
    <property type="term" value="C:cytoplasm"/>
    <property type="evidence" value="ECO:0007669"/>
    <property type="project" value="TreeGrafter"/>
</dbReference>
<dbReference type="Gene3D" id="3.30.420.10">
    <property type="entry name" value="Ribonuclease H-like superfamily/Ribonuclease H"/>
    <property type="match status" value="1"/>
</dbReference>
<dbReference type="InterPro" id="IPR002562">
    <property type="entry name" value="3'-5'_exonuclease_dom"/>
</dbReference>
<dbReference type="GO" id="GO:0006139">
    <property type="term" value="P:nucleobase-containing compound metabolic process"/>
    <property type="evidence" value="ECO:0007669"/>
    <property type="project" value="InterPro"/>
</dbReference>